<dbReference type="InterPro" id="IPR013726">
    <property type="entry name" value="Mitofissin"/>
</dbReference>
<evidence type="ECO:0000313" key="3">
    <source>
        <dbReference type="Proteomes" id="UP000007241"/>
    </source>
</evidence>
<dbReference type="OMA" id="NKEVGKW"/>
<dbReference type="HOGENOM" id="CLU_151392_1_0_1"/>
<dbReference type="Pfam" id="PF08520">
    <property type="entry name" value="Mitofissin"/>
    <property type="match status" value="1"/>
</dbReference>
<gene>
    <name evidence="2" type="ORF">BATDEDRAFT_89268</name>
</gene>
<dbReference type="EMBL" id="GL882885">
    <property type="protein sequence ID" value="EGF79986.1"/>
    <property type="molecule type" value="Genomic_DNA"/>
</dbReference>
<proteinExistence type="predicted"/>
<dbReference type="RefSeq" id="XP_006679745.1">
    <property type="nucleotide sequence ID" value="XM_006679682.1"/>
</dbReference>
<feature type="signal peptide" evidence="1">
    <location>
        <begin position="1"/>
        <end position="20"/>
    </location>
</feature>
<keyword evidence="3" id="KW-1185">Reference proteome</keyword>
<reference evidence="2 3" key="1">
    <citation type="submission" date="2009-12" db="EMBL/GenBank/DDBJ databases">
        <title>The draft genome of Batrachochytrium dendrobatidis.</title>
        <authorList>
            <consortium name="US DOE Joint Genome Institute (JGI-PGF)"/>
            <person name="Kuo A."/>
            <person name="Salamov A."/>
            <person name="Schmutz J."/>
            <person name="Lucas S."/>
            <person name="Pitluck S."/>
            <person name="Rosenblum E."/>
            <person name="Stajich J."/>
            <person name="Eisen M."/>
            <person name="Grigoriev I.V."/>
        </authorList>
    </citation>
    <scope>NUCLEOTIDE SEQUENCE [LARGE SCALE GENOMIC DNA]</scope>
    <source>
        <strain evidence="3">JAM81 / FGSC 10211</strain>
    </source>
</reference>
<dbReference type="PANTHER" id="PTHR28075">
    <property type="entry name" value="CHROMOSOME 16, WHOLE GENOME SHOTGUN SEQUENCE"/>
    <property type="match status" value="1"/>
</dbReference>
<organism evidence="2 3">
    <name type="scientific">Batrachochytrium dendrobatidis (strain JAM81 / FGSC 10211)</name>
    <name type="common">Frog chytrid fungus</name>
    <dbReference type="NCBI Taxonomy" id="684364"/>
    <lineage>
        <taxon>Eukaryota</taxon>
        <taxon>Fungi</taxon>
        <taxon>Fungi incertae sedis</taxon>
        <taxon>Chytridiomycota</taxon>
        <taxon>Chytridiomycota incertae sedis</taxon>
        <taxon>Chytridiomycetes</taxon>
        <taxon>Rhizophydiales</taxon>
        <taxon>Rhizophydiales incertae sedis</taxon>
        <taxon>Batrachochytrium</taxon>
    </lineage>
</organism>
<dbReference type="Proteomes" id="UP000007241">
    <property type="component" value="Unassembled WGS sequence"/>
</dbReference>
<dbReference type="OrthoDB" id="16824at2759"/>
<name>F4P4Y3_BATDJ</name>
<sequence>MLGRLLQVGVDVTLVAAVAAGSQRAAGIELDQKKIENDTARMILTSYLRYGDWVIDSAASQLKQYPEWFSKKL</sequence>
<dbReference type="GeneID" id="18243427"/>
<evidence type="ECO:0000313" key="2">
    <source>
        <dbReference type="EMBL" id="EGF79986.1"/>
    </source>
</evidence>
<dbReference type="PANTHER" id="PTHR28075:SF1">
    <property type="entry name" value="DUF1748-DOMAIN-CONTAINING PROTEIN"/>
    <property type="match status" value="1"/>
</dbReference>
<dbReference type="STRING" id="684364.F4P4Y3"/>
<protein>
    <submittedName>
        <fullName evidence="2">Uncharacterized protein</fullName>
    </submittedName>
</protein>
<dbReference type="GO" id="GO:0005737">
    <property type="term" value="C:cytoplasm"/>
    <property type="evidence" value="ECO:0000318"/>
    <property type="project" value="GO_Central"/>
</dbReference>
<evidence type="ECO:0000256" key="1">
    <source>
        <dbReference type="SAM" id="SignalP"/>
    </source>
</evidence>
<accession>F4P4Y3</accession>
<feature type="chain" id="PRO_5003312773" evidence="1">
    <location>
        <begin position="21"/>
        <end position="73"/>
    </location>
</feature>
<keyword evidence="1" id="KW-0732">Signal</keyword>
<dbReference type="InParanoid" id="F4P4Y3"/>
<dbReference type="AlphaFoldDB" id="F4P4Y3"/>